<keyword evidence="3" id="KW-1185">Reference proteome</keyword>
<dbReference type="PANTHER" id="PTHR30383">
    <property type="entry name" value="THIOESTERASE 1/PROTEASE 1/LYSOPHOSPHOLIPASE L1"/>
    <property type="match status" value="1"/>
</dbReference>
<evidence type="ECO:0000313" key="3">
    <source>
        <dbReference type="Proteomes" id="UP000051739"/>
    </source>
</evidence>
<dbReference type="CDD" id="cd04506">
    <property type="entry name" value="SGNH_hydrolase_YpmR_like"/>
    <property type="match status" value="1"/>
</dbReference>
<dbReference type="InterPro" id="IPR013830">
    <property type="entry name" value="SGNH_hydro"/>
</dbReference>
<dbReference type="PANTHER" id="PTHR30383:SF27">
    <property type="entry name" value="SPORE GERMINATION LIPASE LIPC"/>
    <property type="match status" value="1"/>
</dbReference>
<dbReference type="GO" id="GO:0004622">
    <property type="term" value="F:phosphatidylcholine lysophospholipase activity"/>
    <property type="evidence" value="ECO:0007669"/>
    <property type="project" value="TreeGrafter"/>
</dbReference>
<feature type="domain" description="SGNH hydrolase-type esterase" evidence="1">
    <location>
        <begin position="46"/>
        <end position="278"/>
    </location>
</feature>
<sequence length="302" mass="34392">MKKRIWLFLIIIALLLIGGGGYHYWQQEASHNSPKKVLKSKVKLVAIGDSLTQGVGDQKQQGGYVGIIKQLLANQYHNQVITYNYGKSGDRSDQILQRLQHQSVIQHNLKSADVIVMTVGGNDLSQVLYAKAPGKSANQVETAVQKAGISYRKKLRQLMRAIRQENKTAPIFVISIYNPYYVYFPNVTTMENSVTIWNHYTQATVQKYQQTYFVNIQKLMSYGQYTSASSRSSLVSQTEQANQSSTKQSDLIQVMNTSSNLNNYISPSDNYHPNYRGYTKMAQALLKVMKQHNQFEYRIVKE</sequence>
<dbReference type="Gene3D" id="3.40.50.1110">
    <property type="entry name" value="SGNH hydrolase"/>
    <property type="match status" value="1"/>
</dbReference>
<dbReference type="RefSeq" id="WP_056937124.1">
    <property type="nucleotide sequence ID" value="NZ_AZFN01000008.1"/>
</dbReference>
<dbReference type="InterPro" id="IPR036514">
    <property type="entry name" value="SGNH_hydro_sf"/>
</dbReference>
<organism evidence="2 3">
    <name type="scientific">Limosilactobacillus gastricus DSM 16045</name>
    <dbReference type="NCBI Taxonomy" id="1423749"/>
    <lineage>
        <taxon>Bacteria</taxon>
        <taxon>Bacillati</taxon>
        <taxon>Bacillota</taxon>
        <taxon>Bacilli</taxon>
        <taxon>Lactobacillales</taxon>
        <taxon>Lactobacillaceae</taxon>
        <taxon>Limosilactobacillus</taxon>
    </lineage>
</organism>
<evidence type="ECO:0000259" key="1">
    <source>
        <dbReference type="Pfam" id="PF13472"/>
    </source>
</evidence>
<dbReference type="Pfam" id="PF13472">
    <property type="entry name" value="Lipase_GDSL_2"/>
    <property type="match status" value="1"/>
</dbReference>
<gene>
    <name evidence="2" type="ORF">FC60_GL001693</name>
</gene>
<accession>A0A0R1VAZ9</accession>
<comment type="caution">
    <text evidence="2">The sequence shown here is derived from an EMBL/GenBank/DDBJ whole genome shotgun (WGS) entry which is preliminary data.</text>
</comment>
<name>A0A0R1VAZ9_9LACO</name>
<dbReference type="SUPFAM" id="SSF52266">
    <property type="entry name" value="SGNH hydrolase"/>
    <property type="match status" value="1"/>
</dbReference>
<reference evidence="2 3" key="1">
    <citation type="journal article" date="2015" name="Genome Announc.">
        <title>Expanding the biotechnology potential of lactobacilli through comparative genomics of 213 strains and associated genera.</title>
        <authorList>
            <person name="Sun Z."/>
            <person name="Harris H.M."/>
            <person name="McCann A."/>
            <person name="Guo C."/>
            <person name="Argimon S."/>
            <person name="Zhang W."/>
            <person name="Yang X."/>
            <person name="Jeffery I.B."/>
            <person name="Cooney J.C."/>
            <person name="Kagawa T.F."/>
            <person name="Liu W."/>
            <person name="Song Y."/>
            <person name="Salvetti E."/>
            <person name="Wrobel A."/>
            <person name="Rasinkangas P."/>
            <person name="Parkhill J."/>
            <person name="Rea M.C."/>
            <person name="O'Sullivan O."/>
            <person name="Ritari J."/>
            <person name="Douillard F.P."/>
            <person name="Paul Ross R."/>
            <person name="Yang R."/>
            <person name="Briner A.E."/>
            <person name="Felis G.E."/>
            <person name="de Vos W.M."/>
            <person name="Barrangou R."/>
            <person name="Klaenhammer T.R."/>
            <person name="Caufield P.W."/>
            <person name="Cui Y."/>
            <person name="Zhang H."/>
            <person name="O'Toole P.W."/>
        </authorList>
    </citation>
    <scope>NUCLEOTIDE SEQUENCE [LARGE SCALE GENOMIC DNA]</scope>
    <source>
        <strain evidence="2 3">DSM 16045</strain>
    </source>
</reference>
<dbReference type="EMBL" id="AZFN01000008">
    <property type="protein sequence ID" value="KRM02682.1"/>
    <property type="molecule type" value="Genomic_DNA"/>
</dbReference>
<dbReference type="AlphaFoldDB" id="A0A0R1VAZ9"/>
<evidence type="ECO:0000313" key="2">
    <source>
        <dbReference type="EMBL" id="KRM02682.1"/>
    </source>
</evidence>
<protein>
    <submittedName>
        <fullName evidence="2">Lipolytic protein G-D-S-L family protein</fullName>
    </submittedName>
</protein>
<dbReference type="PATRIC" id="fig|1423749.3.peg.1752"/>
<dbReference type="Proteomes" id="UP000051739">
    <property type="component" value="Unassembled WGS sequence"/>
</dbReference>
<dbReference type="InterPro" id="IPR051532">
    <property type="entry name" value="Ester_Hydrolysis_Enzymes"/>
</dbReference>
<proteinExistence type="predicted"/>